<feature type="compositionally biased region" description="Polar residues" evidence="4">
    <location>
        <begin position="697"/>
        <end position="712"/>
    </location>
</feature>
<dbReference type="Proteomes" id="UP000027195">
    <property type="component" value="Unassembled WGS sequence"/>
</dbReference>
<dbReference type="SUPFAM" id="SSF52799">
    <property type="entry name" value="(Phosphotyrosine protein) phosphatases II"/>
    <property type="match status" value="1"/>
</dbReference>
<name>A0A067LUQ5_BOTB1</name>
<dbReference type="STRING" id="930990.A0A067LUQ5"/>
<dbReference type="InParanoid" id="A0A067LUQ5"/>
<dbReference type="Pfam" id="PF06602">
    <property type="entry name" value="Myotub-related"/>
    <property type="match status" value="1"/>
</dbReference>
<evidence type="ECO:0000256" key="1">
    <source>
        <dbReference type="ARBA" id="ARBA00007471"/>
    </source>
</evidence>
<feature type="region of interest" description="Disordered" evidence="4">
    <location>
        <begin position="750"/>
        <end position="940"/>
    </location>
</feature>
<dbReference type="InterPro" id="IPR011993">
    <property type="entry name" value="PH-like_dom_sf"/>
</dbReference>
<feature type="domain" description="Myotubularin phosphatase" evidence="5">
    <location>
        <begin position="123"/>
        <end position="585"/>
    </location>
</feature>
<organism evidence="6 7">
    <name type="scientific">Botryobasidium botryosum (strain FD-172 SS1)</name>
    <dbReference type="NCBI Taxonomy" id="930990"/>
    <lineage>
        <taxon>Eukaryota</taxon>
        <taxon>Fungi</taxon>
        <taxon>Dikarya</taxon>
        <taxon>Basidiomycota</taxon>
        <taxon>Agaricomycotina</taxon>
        <taxon>Agaricomycetes</taxon>
        <taxon>Cantharellales</taxon>
        <taxon>Botryobasidiaceae</taxon>
        <taxon>Botryobasidium</taxon>
    </lineage>
</organism>
<dbReference type="PROSITE" id="PS00383">
    <property type="entry name" value="TYR_PHOSPHATASE_1"/>
    <property type="match status" value="1"/>
</dbReference>
<dbReference type="Gene3D" id="2.30.29.30">
    <property type="entry name" value="Pleckstrin-homology domain (PH domain)/Phosphotyrosine-binding domain (PTB)"/>
    <property type="match status" value="1"/>
</dbReference>
<dbReference type="PANTHER" id="PTHR10807">
    <property type="entry name" value="MYOTUBULARIN-RELATED"/>
    <property type="match status" value="1"/>
</dbReference>
<dbReference type="EMBL" id="KL198116">
    <property type="protein sequence ID" value="KDQ07073.1"/>
    <property type="molecule type" value="Genomic_DNA"/>
</dbReference>
<keyword evidence="7" id="KW-1185">Reference proteome</keyword>
<dbReference type="FunCoup" id="A0A067LUQ5">
    <property type="interactions" value="193"/>
</dbReference>
<dbReference type="AlphaFoldDB" id="A0A067LUQ5"/>
<feature type="region of interest" description="Disordered" evidence="4">
    <location>
        <begin position="697"/>
        <end position="718"/>
    </location>
</feature>
<dbReference type="GO" id="GO:0005737">
    <property type="term" value="C:cytoplasm"/>
    <property type="evidence" value="ECO:0007669"/>
    <property type="project" value="TreeGrafter"/>
</dbReference>
<accession>A0A067LUQ5</accession>
<dbReference type="InterPro" id="IPR010569">
    <property type="entry name" value="Myotubularin-like_Pase_dom"/>
</dbReference>
<proteinExistence type="inferred from homology"/>
<dbReference type="InterPro" id="IPR048994">
    <property type="entry name" value="PH-GRAM_MTMR6-9"/>
</dbReference>
<sequence length="940" mass="103762">MDDALKITKVERVLCNRPGSQSEGTIHLTKHVMIFRFDADTSDEMWIPYPLISLVTRLPQTLHGLSPLAFRCRTFETFTLSFWKPSDAIDVFDSIRNSTVRASVYDLYAFYYIPSPPFTSLDGWNLYSPREEFRRMGIGERTKAWRFTDINKDYSFCPTYPSRLVIPAKISDATLIYAAKYRSKARVPALIYLHWNNLGSITRSSQPMIGLTNNRSVQDEKHIEAIFQSHHLSESPYASPDSRSRASGIYGATATNYIIDARPSTNAMANAAKGAGTENMDNYKEGKKIYLGVENIHVMRDSLAKVVDILREADSCQPLPGVEAFGEGQSVGTGVIDRHALRRSGWLKHISALLDGTLIIVRNVHVNASHVLIHCSDGWDRTSQLASLSQICLDPYYRTIRGLEILIEKDWVSFGHKFADRCGHLSSDKFFISPAPETGAGGAEAAQAFLVSFQNKIVGQSHLKETSPVFHQFLESLRQIQRQFPTRFEYNGAFLERIHYHLYSCQFGTFLYNSERERRAAQEEPLPPGCQRPHSLWDFLNSDGEREKYINPEFDPSLDQVREPGCDMGVLLPNSKDVKFWHELYGKTDEEMNGRVVAAPVIDPDPDISAFAEETDPIDQSLPPSPPPPSASLPAFKGESEQPDDVATELPAPPPSRYSHLTDSPMTISASLPNLDQKARSWQETFRPFASTASAFSLQSFSNRPPSPNTRRSTGEGLSAAGMRGVWAQLSSNATAALSVVQGAYDGIAKTSSSQTSDEGEMKTGAAPRVGDLDDWWTRNSSANTSSANTSRASEPRASRAAPGFFSPPTMTNPWATTKSPPNSILDMWESTPSGSRDHSVMLAASPPRPSSSMSTSLGRTSPFPTPPPGPHRRDSFPSQPRRSQTFSAPAMSPRAPTPDIPSKRPSSLSNISSNPAAVKPERSSTGGDKNIDPLGVGFL</sequence>
<dbReference type="PANTHER" id="PTHR10807:SF128">
    <property type="entry name" value="PHOSPHATIDYLINOSITOL-3,5-BISPHOSPHATE 3-PHOSPHATASE"/>
    <property type="match status" value="1"/>
</dbReference>
<dbReference type="Pfam" id="PF21098">
    <property type="entry name" value="PH-GRAM_MTMR6-like"/>
    <property type="match status" value="1"/>
</dbReference>
<reference evidence="7" key="1">
    <citation type="journal article" date="2014" name="Proc. Natl. Acad. Sci. U.S.A.">
        <title>Extensive sampling of basidiomycete genomes demonstrates inadequacy of the white-rot/brown-rot paradigm for wood decay fungi.</title>
        <authorList>
            <person name="Riley R."/>
            <person name="Salamov A.A."/>
            <person name="Brown D.W."/>
            <person name="Nagy L.G."/>
            <person name="Floudas D."/>
            <person name="Held B.W."/>
            <person name="Levasseur A."/>
            <person name="Lombard V."/>
            <person name="Morin E."/>
            <person name="Otillar R."/>
            <person name="Lindquist E.A."/>
            <person name="Sun H."/>
            <person name="LaButti K.M."/>
            <person name="Schmutz J."/>
            <person name="Jabbour D."/>
            <person name="Luo H."/>
            <person name="Baker S.E."/>
            <person name="Pisabarro A.G."/>
            <person name="Walton J.D."/>
            <person name="Blanchette R.A."/>
            <person name="Henrissat B."/>
            <person name="Martin F."/>
            <person name="Cullen D."/>
            <person name="Hibbett D.S."/>
            <person name="Grigoriev I.V."/>
        </authorList>
    </citation>
    <scope>NUCLEOTIDE SEQUENCE [LARGE SCALE GENOMIC DNA]</scope>
    <source>
        <strain evidence="7">FD-172 SS1</strain>
    </source>
</reference>
<dbReference type="InterPro" id="IPR029021">
    <property type="entry name" value="Prot-tyrosine_phosphatase-like"/>
</dbReference>
<dbReference type="SUPFAM" id="SSF50729">
    <property type="entry name" value="PH domain-like"/>
    <property type="match status" value="1"/>
</dbReference>
<dbReference type="InterPro" id="IPR016130">
    <property type="entry name" value="Tyr_Pase_AS"/>
</dbReference>
<evidence type="ECO:0000313" key="6">
    <source>
        <dbReference type="EMBL" id="KDQ07073.1"/>
    </source>
</evidence>
<feature type="binding site" evidence="3">
    <location>
        <begin position="375"/>
        <end position="381"/>
    </location>
    <ligand>
        <name>substrate</name>
    </ligand>
</feature>
<dbReference type="OrthoDB" id="271628at2759"/>
<protein>
    <recommendedName>
        <fullName evidence="5">Myotubularin phosphatase domain-containing protein</fullName>
    </recommendedName>
</protein>
<feature type="compositionally biased region" description="Polar residues" evidence="4">
    <location>
        <begin position="905"/>
        <end position="916"/>
    </location>
</feature>
<gene>
    <name evidence="6" type="ORF">BOTBODRAFT_167425</name>
</gene>
<dbReference type="GO" id="GO:0016020">
    <property type="term" value="C:membrane"/>
    <property type="evidence" value="ECO:0007669"/>
    <property type="project" value="TreeGrafter"/>
</dbReference>
<feature type="binding site" evidence="3">
    <location>
        <begin position="295"/>
        <end position="296"/>
    </location>
    <ligand>
        <name>substrate</name>
    </ligand>
</feature>
<feature type="binding site" evidence="3">
    <location>
        <begin position="270"/>
        <end position="273"/>
    </location>
    <ligand>
        <name>substrate</name>
    </ligand>
</feature>
<feature type="compositionally biased region" description="Polar residues" evidence="4">
    <location>
        <begin position="809"/>
        <end position="823"/>
    </location>
</feature>
<feature type="compositionally biased region" description="Polar residues" evidence="4">
    <location>
        <begin position="877"/>
        <end position="888"/>
    </location>
</feature>
<dbReference type="HOGENOM" id="CLU_001839_0_0_1"/>
<evidence type="ECO:0000313" key="7">
    <source>
        <dbReference type="Proteomes" id="UP000027195"/>
    </source>
</evidence>
<feature type="active site" description="Phosphocysteine intermediate" evidence="2">
    <location>
        <position position="375"/>
    </location>
</feature>
<evidence type="ECO:0000259" key="5">
    <source>
        <dbReference type="PROSITE" id="PS51339"/>
    </source>
</evidence>
<dbReference type="PROSITE" id="PS51339">
    <property type="entry name" value="PPASE_MYOTUBULARIN"/>
    <property type="match status" value="1"/>
</dbReference>
<feature type="compositionally biased region" description="Low complexity" evidence="4">
    <location>
        <begin position="778"/>
        <end position="793"/>
    </location>
</feature>
<dbReference type="GO" id="GO:0004438">
    <property type="term" value="F:phosphatidylinositol-3-phosphate phosphatase activity"/>
    <property type="evidence" value="ECO:0007669"/>
    <property type="project" value="TreeGrafter"/>
</dbReference>
<comment type="similarity">
    <text evidence="1">Belongs to the protein-tyrosine phosphatase family. Non-receptor class myotubularin subfamily.</text>
</comment>
<feature type="compositionally biased region" description="Low complexity" evidence="4">
    <location>
        <begin position="842"/>
        <end position="863"/>
    </location>
</feature>
<evidence type="ECO:0000256" key="2">
    <source>
        <dbReference type="PIRSR" id="PIRSR630564-1"/>
    </source>
</evidence>
<feature type="region of interest" description="Disordered" evidence="4">
    <location>
        <begin position="616"/>
        <end position="664"/>
    </location>
</feature>
<evidence type="ECO:0000256" key="4">
    <source>
        <dbReference type="SAM" id="MobiDB-lite"/>
    </source>
</evidence>
<dbReference type="InterPro" id="IPR030564">
    <property type="entry name" value="Myotubularin"/>
</dbReference>
<dbReference type="GO" id="GO:0046856">
    <property type="term" value="P:phosphatidylinositol dephosphorylation"/>
    <property type="evidence" value="ECO:0007669"/>
    <property type="project" value="TreeGrafter"/>
</dbReference>
<evidence type="ECO:0000256" key="3">
    <source>
        <dbReference type="PIRSR" id="PIRSR630564-2"/>
    </source>
</evidence>